<sequence length="289" mass="32143">MNHAVFAAERFAVMSTSTGSLDYFRNKDPDIRILRLDVLIEGQAYADGEQMDAKSFYQWLLDNPDKLATTRPPEFDYISDQLMDLYMNGYTDVIITTIAASLSKTFERIREVAALMQGRLNVHVFDTGSVSVPEGMFAQEASRLLKKGFSVEEVLAKLETLRSKCVIIFGVNSLRYLVKNGRLSMAGGLIGSMLQVKPILKFENSAFTTLQKVRKTENAIEAVTDAVVEYIEGKDVYVSGLYCGNADLYQEFAQRLSDRIGHIVEGYPLSPVAGAHIGPNAFGVTILRR</sequence>
<dbReference type="Pfam" id="PF02645">
    <property type="entry name" value="DegV"/>
    <property type="match status" value="1"/>
</dbReference>
<dbReference type="PANTHER" id="PTHR33434">
    <property type="entry name" value="DEGV DOMAIN-CONTAINING PROTEIN DR_1986-RELATED"/>
    <property type="match status" value="1"/>
</dbReference>
<dbReference type="InterPro" id="IPR043168">
    <property type="entry name" value="DegV_C"/>
</dbReference>
<dbReference type="AlphaFoldDB" id="A0A892ZEC9"/>
<evidence type="ECO:0000313" key="3">
    <source>
        <dbReference type="Proteomes" id="UP000653156"/>
    </source>
</evidence>
<organism evidence="2 3">
    <name type="scientific">Paralysiella testudinis</name>
    <dbReference type="NCBI Taxonomy" id="2809020"/>
    <lineage>
        <taxon>Bacteria</taxon>
        <taxon>Pseudomonadati</taxon>
        <taxon>Pseudomonadota</taxon>
        <taxon>Betaproteobacteria</taxon>
        <taxon>Neisseriales</taxon>
        <taxon>Neisseriaceae</taxon>
        <taxon>Paralysiella</taxon>
    </lineage>
</organism>
<dbReference type="InterPro" id="IPR050270">
    <property type="entry name" value="DegV_domain_contain"/>
</dbReference>
<protein>
    <submittedName>
        <fullName evidence="2">DegV family protein</fullName>
    </submittedName>
</protein>
<dbReference type="RefSeq" id="WP_230339043.1">
    <property type="nucleotide sequence ID" value="NZ_CP069798.1"/>
</dbReference>
<dbReference type="InterPro" id="IPR003797">
    <property type="entry name" value="DegV"/>
</dbReference>
<reference evidence="2" key="1">
    <citation type="submission" date="2021-02" db="EMBL/GenBank/DDBJ databases">
        <title>Neisseriaceae sp. 26B isolated from the cloaca of a Common Toad-headed Turtle (Mesoclemmys nasuta).</title>
        <authorList>
            <person name="Spergser J."/>
            <person name="Busse H.-J."/>
        </authorList>
    </citation>
    <scope>NUCLEOTIDE SEQUENCE</scope>
    <source>
        <strain evidence="2">26B</strain>
    </source>
</reference>
<dbReference type="Proteomes" id="UP000653156">
    <property type="component" value="Chromosome"/>
</dbReference>
<dbReference type="KEGG" id="ptes:JQU52_13880"/>
<keyword evidence="3" id="KW-1185">Reference proteome</keyword>
<name>A0A892ZEC9_9NEIS</name>
<gene>
    <name evidence="2" type="ORF">JQU52_13880</name>
</gene>
<proteinExistence type="predicted"/>
<dbReference type="EMBL" id="CP069798">
    <property type="protein sequence ID" value="QRQ81745.1"/>
    <property type="molecule type" value="Genomic_DNA"/>
</dbReference>
<dbReference type="NCBIfam" id="TIGR00762">
    <property type="entry name" value="DegV"/>
    <property type="match status" value="1"/>
</dbReference>
<evidence type="ECO:0000313" key="2">
    <source>
        <dbReference type="EMBL" id="QRQ81745.1"/>
    </source>
</evidence>
<evidence type="ECO:0000256" key="1">
    <source>
        <dbReference type="ARBA" id="ARBA00023121"/>
    </source>
</evidence>
<dbReference type="GO" id="GO:0008289">
    <property type="term" value="F:lipid binding"/>
    <property type="evidence" value="ECO:0007669"/>
    <property type="project" value="UniProtKB-KW"/>
</dbReference>
<dbReference type="PROSITE" id="PS51482">
    <property type="entry name" value="DEGV"/>
    <property type="match status" value="1"/>
</dbReference>
<accession>A0A892ZEC9</accession>
<dbReference type="Gene3D" id="3.30.1180.10">
    <property type="match status" value="1"/>
</dbReference>
<keyword evidence="1" id="KW-0446">Lipid-binding</keyword>
<dbReference type="PANTHER" id="PTHR33434:SF2">
    <property type="entry name" value="FATTY ACID-BINDING PROTEIN TM_1468"/>
    <property type="match status" value="1"/>
</dbReference>
<dbReference type="SUPFAM" id="SSF82549">
    <property type="entry name" value="DAK1/DegV-like"/>
    <property type="match status" value="1"/>
</dbReference>
<dbReference type="Gene3D" id="3.40.50.10170">
    <property type="match status" value="1"/>
</dbReference>